<gene>
    <name evidence="2" type="ORF">NT02SARS_1117</name>
</gene>
<protein>
    <recommendedName>
        <fullName evidence="1">DUF1285 domain-containing protein</fullName>
    </recommendedName>
</protein>
<dbReference type="HOGENOM" id="CLU_096796_0_0_6"/>
<organism evidence="2 3">
    <name type="scientific">SAR86 cluster bacterium SAR86B</name>
    <dbReference type="NCBI Taxonomy" id="1123867"/>
    <lineage>
        <taxon>Bacteria</taxon>
        <taxon>Pseudomonadati</taxon>
        <taxon>Pseudomonadota</taxon>
        <taxon>Gammaproteobacteria</taxon>
        <taxon>SAR86 cluster</taxon>
    </lineage>
</organism>
<sequence length="178" mass="20448">MDLKDIESKIINIDTNFPPVDKWNPPLCEGPFFKIDSNGDWFYNNSIIKNEKLKLLFSRVLKKENNQYYLVTPYEKIIVNPAIAPYVITDFIVTEKGINLITNLNYSAKLDKLSATKLISFNNVDIPIVIIRSNIEAFFSRNVYYKLVDIAINQNTIIDSVMHIESYDTSHPIGIINA</sequence>
<dbReference type="Gene3D" id="2.30.270.10">
    <property type="entry name" value="duf1285 protein"/>
    <property type="match status" value="1"/>
</dbReference>
<evidence type="ECO:0000313" key="3">
    <source>
        <dbReference type="Proteomes" id="UP000010116"/>
    </source>
</evidence>
<dbReference type="AlphaFoldDB" id="J5KB08"/>
<accession>J5KB08</accession>
<dbReference type="Pfam" id="PF06938">
    <property type="entry name" value="DUF1285_N"/>
    <property type="match status" value="1"/>
</dbReference>
<dbReference type="EMBL" id="JH611190">
    <property type="protein sequence ID" value="EJP72548.1"/>
    <property type="molecule type" value="Genomic_DNA"/>
</dbReference>
<name>J5KB08_9GAMM</name>
<evidence type="ECO:0000313" key="2">
    <source>
        <dbReference type="EMBL" id="EJP72548.1"/>
    </source>
</evidence>
<dbReference type="InterPro" id="IPR048341">
    <property type="entry name" value="DUF1285_N"/>
</dbReference>
<proteinExistence type="predicted"/>
<evidence type="ECO:0000259" key="1">
    <source>
        <dbReference type="Pfam" id="PF06938"/>
    </source>
</evidence>
<dbReference type="Gene3D" id="3.10.540.10">
    <property type="entry name" value="duf1285 like domain"/>
    <property type="match status" value="1"/>
</dbReference>
<feature type="domain" description="DUF1285" evidence="1">
    <location>
        <begin position="18"/>
        <end position="79"/>
    </location>
</feature>
<dbReference type="Proteomes" id="UP000010116">
    <property type="component" value="Unassembled WGS sequence"/>
</dbReference>
<dbReference type="InterPro" id="IPR023361">
    <property type="entry name" value="DUF1285_beta_roll_sf"/>
</dbReference>
<reference evidence="2 3" key="1">
    <citation type="journal article" date="2012" name="ISME J.">
        <title>Genomic insights to SAR86, an abundant and uncultivated marine bacterial lineage.</title>
        <authorList>
            <person name="Dupont C.L."/>
            <person name="Rusch D.B."/>
            <person name="Yooseph S."/>
            <person name="Lombardo M.J."/>
            <person name="Richter R.A."/>
            <person name="Valas R."/>
            <person name="Novotny M."/>
            <person name="Yee-Greenbaum J."/>
            <person name="Selengut J.D."/>
            <person name="Haft D.H."/>
            <person name="Halpern A.L."/>
            <person name="Lasken R.S."/>
            <person name="Nealson K."/>
            <person name="Friedman R."/>
            <person name="Venter J.C."/>
        </authorList>
    </citation>
    <scope>NUCLEOTIDE SEQUENCE [LARGE SCALE GENOMIC DNA]</scope>
</reference>